<organism evidence="1 2">
    <name type="scientific">Auriscalpium vulgare</name>
    <dbReference type="NCBI Taxonomy" id="40419"/>
    <lineage>
        <taxon>Eukaryota</taxon>
        <taxon>Fungi</taxon>
        <taxon>Dikarya</taxon>
        <taxon>Basidiomycota</taxon>
        <taxon>Agaricomycotina</taxon>
        <taxon>Agaricomycetes</taxon>
        <taxon>Russulales</taxon>
        <taxon>Auriscalpiaceae</taxon>
        <taxon>Auriscalpium</taxon>
    </lineage>
</organism>
<protein>
    <submittedName>
        <fullName evidence="1">Uncharacterized protein</fullName>
    </submittedName>
</protein>
<accession>A0ACB8RD47</accession>
<dbReference type="Proteomes" id="UP000814033">
    <property type="component" value="Unassembled WGS sequence"/>
</dbReference>
<comment type="caution">
    <text evidence="1">The sequence shown here is derived from an EMBL/GenBank/DDBJ whole genome shotgun (WGS) entry which is preliminary data.</text>
</comment>
<evidence type="ECO:0000313" key="2">
    <source>
        <dbReference type="Proteomes" id="UP000814033"/>
    </source>
</evidence>
<name>A0ACB8RD47_9AGAM</name>
<keyword evidence="2" id="KW-1185">Reference proteome</keyword>
<dbReference type="EMBL" id="MU276088">
    <property type="protein sequence ID" value="KAI0042025.1"/>
    <property type="molecule type" value="Genomic_DNA"/>
</dbReference>
<reference evidence="1" key="1">
    <citation type="submission" date="2021-02" db="EMBL/GenBank/DDBJ databases">
        <authorList>
            <consortium name="DOE Joint Genome Institute"/>
            <person name="Ahrendt S."/>
            <person name="Looney B.P."/>
            <person name="Miyauchi S."/>
            <person name="Morin E."/>
            <person name="Drula E."/>
            <person name="Courty P.E."/>
            <person name="Chicoki N."/>
            <person name="Fauchery L."/>
            <person name="Kohler A."/>
            <person name="Kuo A."/>
            <person name="Labutti K."/>
            <person name="Pangilinan J."/>
            <person name="Lipzen A."/>
            <person name="Riley R."/>
            <person name="Andreopoulos W."/>
            <person name="He G."/>
            <person name="Johnson J."/>
            <person name="Barry K.W."/>
            <person name="Grigoriev I.V."/>
            <person name="Nagy L."/>
            <person name="Hibbett D."/>
            <person name="Henrissat B."/>
            <person name="Matheny P.B."/>
            <person name="Labbe J."/>
            <person name="Martin F."/>
        </authorList>
    </citation>
    <scope>NUCLEOTIDE SEQUENCE</scope>
    <source>
        <strain evidence="1">FP105234-sp</strain>
    </source>
</reference>
<proteinExistence type="predicted"/>
<evidence type="ECO:0000313" key="1">
    <source>
        <dbReference type="EMBL" id="KAI0042025.1"/>
    </source>
</evidence>
<reference evidence="1" key="2">
    <citation type="journal article" date="2022" name="New Phytol.">
        <title>Evolutionary transition to the ectomycorrhizal habit in the genomes of a hyperdiverse lineage of mushroom-forming fungi.</title>
        <authorList>
            <person name="Looney B."/>
            <person name="Miyauchi S."/>
            <person name="Morin E."/>
            <person name="Drula E."/>
            <person name="Courty P.E."/>
            <person name="Kohler A."/>
            <person name="Kuo A."/>
            <person name="LaButti K."/>
            <person name="Pangilinan J."/>
            <person name="Lipzen A."/>
            <person name="Riley R."/>
            <person name="Andreopoulos W."/>
            <person name="He G."/>
            <person name="Johnson J."/>
            <person name="Nolan M."/>
            <person name="Tritt A."/>
            <person name="Barry K.W."/>
            <person name="Grigoriev I.V."/>
            <person name="Nagy L.G."/>
            <person name="Hibbett D."/>
            <person name="Henrissat B."/>
            <person name="Matheny P.B."/>
            <person name="Labbe J."/>
            <person name="Martin F.M."/>
        </authorList>
    </citation>
    <scope>NUCLEOTIDE SEQUENCE</scope>
    <source>
        <strain evidence="1">FP105234-sp</strain>
    </source>
</reference>
<sequence>MSDGLSYCWDREAFPVIPSPLIEGNGRTLDPYPLEVVTSFIRDADTPEIHALLSRALTAHDFTADFNFNSLEDTPDERELLRMRMDCTAVEVPGTGQKKYYTVLAAINIELKWERYKMDVYGDAPPLGEIVLEFVRRTIAKPSAPCKPMIPAAMLFPTEFAPYHRALAPFLDTLPFEWHMAGLLPVPPKSPDSDCDAASTAFDRTFAHAAAAKQRGNLAYAANDRVRALAAYTEAEDWLHEAICLANTERGDEGRACALLAIATANRAAVYLRGGSEDDAEKALRDGTVAVKADPGYAKGYLRQARALVLLGYFRQARAILERGREQVAPKDVPLIEDLLAQLPASK</sequence>
<gene>
    <name evidence="1" type="ORF">FA95DRAFT_1638988</name>
</gene>